<gene>
    <name evidence="2" type="ORF">GH714_004900</name>
</gene>
<dbReference type="GO" id="GO:0003676">
    <property type="term" value="F:nucleic acid binding"/>
    <property type="evidence" value="ECO:0007669"/>
    <property type="project" value="InterPro"/>
</dbReference>
<evidence type="ECO:0000259" key="1">
    <source>
        <dbReference type="Pfam" id="PF13456"/>
    </source>
</evidence>
<dbReference type="GO" id="GO:0004523">
    <property type="term" value="F:RNA-DNA hybrid ribonuclease activity"/>
    <property type="evidence" value="ECO:0007669"/>
    <property type="project" value="InterPro"/>
</dbReference>
<dbReference type="EMBL" id="JAAGAX010000011">
    <property type="protein sequence ID" value="KAF2297900.1"/>
    <property type="molecule type" value="Genomic_DNA"/>
</dbReference>
<keyword evidence="3" id="KW-1185">Reference proteome</keyword>
<feature type="domain" description="RNase H type-1" evidence="1">
    <location>
        <begin position="89"/>
        <end position="172"/>
    </location>
</feature>
<organism evidence="2 3">
    <name type="scientific">Hevea brasiliensis</name>
    <name type="common">Para rubber tree</name>
    <name type="synonym">Siphonia brasiliensis</name>
    <dbReference type="NCBI Taxonomy" id="3981"/>
    <lineage>
        <taxon>Eukaryota</taxon>
        <taxon>Viridiplantae</taxon>
        <taxon>Streptophyta</taxon>
        <taxon>Embryophyta</taxon>
        <taxon>Tracheophyta</taxon>
        <taxon>Spermatophyta</taxon>
        <taxon>Magnoliopsida</taxon>
        <taxon>eudicotyledons</taxon>
        <taxon>Gunneridae</taxon>
        <taxon>Pentapetalae</taxon>
        <taxon>rosids</taxon>
        <taxon>fabids</taxon>
        <taxon>Malpighiales</taxon>
        <taxon>Euphorbiaceae</taxon>
        <taxon>Crotonoideae</taxon>
        <taxon>Micrandreae</taxon>
        <taxon>Hevea</taxon>
    </lineage>
</organism>
<dbReference type="PANTHER" id="PTHR47074">
    <property type="entry name" value="BNAC02G40300D PROTEIN"/>
    <property type="match status" value="1"/>
</dbReference>
<evidence type="ECO:0000313" key="2">
    <source>
        <dbReference type="EMBL" id="KAF2297900.1"/>
    </source>
</evidence>
<dbReference type="InterPro" id="IPR052929">
    <property type="entry name" value="RNase_H-like_EbsB-rel"/>
</dbReference>
<evidence type="ECO:0000313" key="3">
    <source>
        <dbReference type="Proteomes" id="UP000467840"/>
    </source>
</evidence>
<name>A0A6A6L8X8_HEVBR</name>
<accession>A0A6A6L8X8</accession>
<proteinExistence type="predicted"/>
<sequence length="200" mass="23275">MHLFFECPKIPWLWYVIPLRWQPPFVPSDEILIASLQLVFHEKEPEFQQLFAILTWSIWQECNSISFNDVVYDEALVLHRAMRLWTDLVGMVVRDEFGSVMMAAYKRLSVDWDVSLAEDRAVKFGLQLPMDAGFTNLEIKCDSKVTMEALRGGRQVSTYHAACILDIDSALHSKFLYDPWEANSQGHHLNFQLSIVFKFE</sequence>
<dbReference type="PANTHER" id="PTHR47074:SF11">
    <property type="entry name" value="REVERSE TRANSCRIPTASE-LIKE PROTEIN"/>
    <property type="match status" value="1"/>
</dbReference>
<comment type="caution">
    <text evidence="2">The sequence shown here is derived from an EMBL/GenBank/DDBJ whole genome shotgun (WGS) entry which is preliminary data.</text>
</comment>
<reference evidence="2 3" key="1">
    <citation type="journal article" date="2020" name="Mol. Plant">
        <title>The Chromosome-Based Rubber Tree Genome Provides New Insights into Spurge Genome Evolution and Rubber Biosynthesis.</title>
        <authorList>
            <person name="Liu J."/>
            <person name="Shi C."/>
            <person name="Shi C.C."/>
            <person name="Li W."/>
            <person name="Zhang Q.J."/>
            <person name="Zhang Y."/>
            <person name="Li K."/>
            <person name="Lu H.F."/>
            <person name="Shi C."/>
            <person name="Zhu S.T."/>
            <person name="Xiao Z.Y."/>
            <person name="Nan H."/>
            <person name="Yue Y."/>
            <person name="Zhu X.G."/>
            <person name="Wu Y."/>
            <person name="Hong X.N."/>
            <person name="Fan G.Y."/>
            <person name="Tong Y."/>
            <person name="Zhang D."/>
            <person name="Mao C.L."/>
            <person name="Liu Y.L."/>
            <person name="Hao S.J."/>
            <person name="Liu W.Q."/>
            <person name="Lv M.Q."/>
            <person name="Zhang H.B."/>
            <person name="Liu Y."/>
            <person name="Hu-Tang G.R."/>
            <person name="Wang J.P."/>
            <person name="Wang J.H."/>
            <person name="Sun Y.H."/>
            <person name="Ni S.B."/>
            <person name="Chen W.B."/>
            <person name="Zhang X.C."/>
            <person name="Jiao Y.N."/>
            <person name="Eichler E.E."/>
            <person name="Li G.H."/>
            <person name="Liu X."/>
            <person name="Gao L.Z."/>
        </authorList>
    </citation>
    <scope>NUCLEOTIDE SEQUENCE [LARGE SCALE GENOMIC DNA]</scope>
    <source>
        <strain evidence="3">cv. GT1</strain>
        <tissue evidence="2">Leaf</tissue>
    </source>
</reference>
<dbReference type="InterPro" id="IPR002156">
    <property type="entry name" value="RNaseH_domain"/>
</dbReference>
<dbReference type="AlphaFoldDB" id="A0A6A6L8X8"/>
<protein>
    <recommendedName>
        <fullName evidence="1">RNase H type-1 domain-containing protein</fullName>
    </recommendedName>
</protein>
<dbReference type="Proteomes" id="UP000467840">
    <property type="component" value="Chromosome 1"/>
</dbReference>
<dbReference type="Pfam" id="PF13456">
    <property type="entry name" value="RVT_3"/>
    <property type="match status" value="1"/>
</dbReference>